<keyword evidence="5" id="KW-1185">Reference proteome</keyword>
<dbReference type="PANTHER" id="PTHR43827">
    <property type="entry name" value="2,5-DIKETO-D-GLUCONIC ACID REDUCTASE"/>
    <property type="match status" value="1"/>
</dbReference>
<dbReference type="PROSITE" id="PS00062">
    <property type="entry name" value="ALDOKETO_REDUCTASE_2"/>
    <property type="match status" value="1"/>
</dbReference>
<gene>
    <name evidence="4" type="ORF">FPCIR_5552</name>
</gene>
<feature type="domain" description="NADP-dependent oxidoreductase" evidence="3">
    <location>
        <begin position="38"/>
        <end position="266"/>
    </location>
</feature>
<keyword evidence="2" id="KW-0560">Oxidoreductase</keyword>
<dbReference type="SUPFAM" id="SSF53448">
    <property type="entry name" value="Nucleotide-diphospho-sugar transferases"/>
    <property type="match status" value="1"/>
</dbReference>
<accession>A0A8H5PA33</accession>
<dbReference type="InterPro" id="IPR029044">
    <property type="entry name" value="Nucleotide-diphossugar_trans"/>
</dbReference>
<dbReference type="Gene3D" id="3.20.20.100">
    <property type="entry name" value="NADP-dependent oxidoreductase domain"/>
    <property type="match status" value="1"/>
</dbReference>
<dbReference type="GO" id="GO:0016757">
    <property type="term" value="F:glycosyltransferase activity"/>
    <property type="evidence" value="ECO:0007669"/>
    <property type="project" value="InterPro"/>
</dbReference>
<sequence length="706" mass="80164">MERSQSDTLPLANSVQIPQLGFGVYLSPPEVCTKSCLTALEAGYRHIDTAQYYANETEVGQAVKKSNVGRKDVFLTTKILEAAGSVDASYAKCIESIEKLDPESGYVDLFLIHSPNSGAAKRKEMWQALERLYEDGKAKSIGVSNFGIKHIEELKQFAKVWPPHVNQIELHPWAQQRDAVEYCEKNNIVVEAYAPLVRNQKADDKTLKSIASKHNVTPSQVLIRYCLQKNWVPLPKSDTPERIKANADVFGFDLDDKDMKALDDLDEGAAGAIVQAFSRVRLQCKDNVTPNLEDLEIWLISCYQSVFAFSHPSTNCSTHILNKRHDVHESYPTPLSPALFIQPTTTHPHLLSRSHNQICNTTKMADKAARHNAYATLITRDSYLPGVIILAYTLQRNASIYPLVVLYTPNLPKDAKRVLELEAPKCNMILRECEHLLPPEGVKMTLIAERFADTWTKLRVFELFEYDAVCYLDADMAVLDNMDVVFKVETHLPDDWIAANHVCVCNLDSDSWAPEDWRAENCAYTPLQHPTALEEPLQPTETSPSPHKLLNGGMFIFHPSEVLWDRMLHVFNTTPLLSSFMFPDQDFLAFFFENKWYALGWQYNAIKTMRYWHPNIWRDEEVICLHYIVDKPWAKRVGLDGVAGYKGLDGVTHCWWWQLYQYWEDERTSDGRGGNEAIALLKKLIAPADTMEGGLGYLQVGLPVRA</sequence>
<dbReference type="EMBL" id="JAAOAS010000116">
    <property type="protein sequence ID" value="KAF5592869.1"/>
    <property type="molecule type" value="Genomic_DNA"/>
</dbReference>
<evidence type="ECO:0000313" key="4">
    <source>
        <dbReference type="EMBL" id="KAF5592869.1"/>
    </source>
</evidence>
<dbReference type="Proteomes" id="UP000546213">
    <property type="component" value="Unassembled WGS sequence"/>
</dbReference>
<dbReference type="Gene3D" id="3.90.550.10">
    <property type="entry name" value="Spore Coat Polysaccharide Biosynthesis Protein SpsA, Chain A"/>
    <property type="match status" value="1"/>
</dbReference>
<dbReference type="InterPro" id="IPR020471">
    <property type="entry name" value="AKR"/>
</dbReference>
<evidence type="ECO:0000313" key="5">
    <source>
        <dbReference type="Proteomes" id="UP000546213"/>
    </source>
</evidence>
<dbReference type="PROSITE" id="PS00063">
    <property type="entry name" value="ALDOKETO_REDUCTASE_3"/>
    <property type="match status" value="1"/>
</dbReference>
<dbReference type="InterPro" id="IPR002495">
    <property type="entry name" value="Glyco_trans_8"/>
</dbReference>
<comment type="similarity">
    <text evidence="1">Belongs to the aldo/keto reductase family.</text>
</comment>
<dbReference type="PRINTS" id="PR00069">
    <property type="entry name" value="ALDKETRDTASE"/>
</dbReference>
<organism evidence="4 5">
    <name type="scientific">Fusarium pseudocircinatum</name>
    <dbReference type="NCBI Taxonomy" id="56676"/>
    <lineage>
        <taxon>Eukaryota</taxon>
        <taxon>Fungi</taxon>
        <taxon>Dikarya</taxon>
        <taxon>Ascomycota</taxon>
        <taxon>Pezizomycotina</taxon>
        <taxon>Sordariomycetes</taxon>
        <taxon>Hypocreomycetidae</taxon>
        <taxon>Hypocreales</taxon>
        <taxon>Nectriaceae</taxon>
        <taxon>Fusarium</taxon>
        <taxon>Fusarium fujikuroi species complex</taxon>
    </lineage>
</organism>
<evidence type="ECO:0000259" key="3">
    <source>
        <dbReference type="Pfam" id="PF00248"/>
    </source>
</evidence>
<dbReference type="Pfam" id="PF01501">
    <property type="entry name" value="Glyco_transf_8"/>
    <property type="match status" value="1"/>
</dbReference>
<dbReference type="CDD" id="cd19071">
    <property type="entry name" value="AKR_AKR1-5-like"/>
    <property type="match status" value="1"/>
</dbReference>
<dbReference type="InterPro" id="IPR036812">
    <property type="entry name" value="NAD(P)_OxRdtase_dom_sf"/>
</dbReference>
<dbReference type="PROSITE" id="PS00798">
    <property type="entry name" value="ALDOKETO_REDUCTASE_1"/>
    <property type="match status" value="1"/>
</dbReference>
<dbReference type="CDD" id="cd02537">
    <property type="entry name" value="GT8_Glycogenin"/>
    <property type="match status" value="1"/>
</dbReference>
<dbReference type="GO" id="GO:0016491">
    <property type="term" value="F:oxidoreductase activity"/>
    <property type="evidence" value="ECO:0007669"/>
    <property type="project" value="UniProtKB-KW"/>
</dbReference>
<evidence type="ECO:0000256" key="2">
    <source>
        <dbReference type="ARBA" id="ARBA00023002"/>
    </source>
</evidence>
<dbReference type="FunFam" id="3.20.20.100:FF:000015">
    <property type="entry name" value="Oxidoreductase, aldo/keto reductase family"/>
    <property type="match status" value="1"/>
</dbReference>
<name>A0A8H5PA33_9HYPO</name>
<evidence type="ECO:0000256" key="1">
    <source>
        <dbReference type="ARBA" id="ARBA00007905"/>
    </source>
</evidence>
<dbReference type="InterPro" id="IPR018170">
    <property type="entry name" value="Aldo/ket_reductase_CS"/>
</dbReference>
<reference evidence="4 5" key="1">
    <citation type="submission" date="2020-05" db="EMBL/GenBank/DDBJ databases">
        <title>Identification and distribution of gene clusters putatively required for synthesis of sphingolipid metabolism inhibitors in phylogenetically diverse species of the filamentous fungus Fusarium.</title>
        <authorList>
            <person name="Kim H.-S."/>
            <person name="Busman M."/>
            <person name="Brown D.W."/>
            <person name="Divon H."/>
            <person name="Uhlig S."/>
            <person name="Proctor R.H."/>
        </authorList>
    </citation>
    <scope>NUCLEOTIDE SEQUENCE [LARGE SCALE GENOMIC DNA]</scope>
    <source>
        <strain evidence="4 5">NRRL 36939</strain>
    </source>
</reference>
<dbReference type="AlphaFoldDB" id="A0A8H5PA33"/>
<dbReference type="PANTHER" id="PTHR43827:SF13">
    <property type="entry name" value="ALDO_KETO REDUCTASE FAMILY PROTEIN"/>
    <property type="match status" value="1"/>
</dbReference>
<dbReference type="Pfam" id="PF00248">
    <property type="entry name" value="Aldo_ket_red"/>
    <property type="match status" value="1"/>
</dbReference>
<protein>
    <submittedName>
        <fullName evidence="4">Galactinol synthase</fullName>
    </submittedName>
</protein>
<dbReference type="SUPFAM" id="SSF51430">
    <property type="entry name" value="NAD(P)-linked oxidoreductase"/>
    <property type="match status" value="1"/>
</dbReference>
<proteinExistence type="inferred from homology"/>
<dbReference type="OrthoDB" id="2014201at2759"/>
<comment type="caution">
    <text evidence="4">The sequence shown here is derived from an EMBL/GenBank/DDBJ whole genome shotgun (WGS) entry which is preliminary data.</text>
</comment>
<dbReference type="InterPro" id="IPR023210">
    <property type="entry name" value="NADP_OxRdtase_dom"/>
</dbReference>